<dbReference type="AlphaFoldDB" id="A0AAD6EXG9"/>
<dbReference type="PANTHER" id="PTHR31642:SF138">
    <property type="entry name" value="PUTRESCINE HYDROXYCINNAMOYLTRANSFERASE 1"/>
    <property type="match status" value="1"/>
</dbReference>
<dbReference type="InterPro" id="IPR050317">
    <property type="entry name" value="Plant_Fungal_Acyltransferase"/>
</dbReference>
<organism evidence="4 5">
    <name type="scientific">Rhynchospora tenuis</name>
    <dbReference type="NCBI Taxonomy" id="198213"/>
    <lineage>
        <taxon>Eukaryota</taxon>
        <taxon>Viridiplantae</taxon>
        <taxon>Streptophyta</taxon>
        <taxon>Embryophyta</taxon>
        <taxon>Tracheophyta</taxon>
        <taxon>Spermatophyta</taxon>
        <taxon>Magnoliopsida</taxon>
        <taxon>Liliopsida</taxon>
        <taxon>Poales</taxon>
        <taxon>Cyperaceae</taxon>
        <taxon>Cyperoideae</taxon>
        <taxon>Rhynchosporeae</taxon>
        <taxon>Rhynchospora</taxon>
    </lineage>
</organism>
<sequence length="522" mass="58886">MTLEILQSSLVIPSDDTPRERLLLSNLDRVAVRKHNCTIYLFKNNEGDNYFFSVEVLKSALAKALTMFYPLAGRHTIGQDGRDQIDCNAEGVLFVVARLDCTADSIQFEPMSPENRELFFPKEPQSSSLLEMLQVTYLKCGSVVLGTSTNHILVDGRGAAHFFQTWSRIARGDLTSIVPPSFDRTPLRARCPPKINFDFPAYMTDLSGIEGKPKSCALNLFKLSKEQIRHLKIRCSKGSNITNVSSFVAVSALVWKCYCIAQGLDPDIKSRLYFTADIRNRIHRPIPTYFGNGVIRLSATSEVSRITSSQIGDVAGTVKAVIDGLTDEFIRSFIDYMEVMRDRKVSVITDMSESDLRIRTILGMPIYDIDFGWGAPQLVSWERCTENRVVYLMNEPGQDGGIKVVVSLDSSTMKRFQKVFSEELLFKYFQARLPELCSQTLKQRLTECDSSDSDLVTPNTRQSAFSFSFSLSFSKEKRRLSPSDGASEASATRFRFLRFRKSRLFLGSNFKVLVTPFWEGLS</sequence>
<evidence type="ECO:0000256" key="2">
    <source>
        <dbReference type="ARBA" id="ARBA00022679"/>
    </source>
</evidence>
<protein>
    <submittedName>
        <fullName evidence="4">Uncharacterized protein</fullName>
    </submittedName>
</protein>
<dbReference type="Proteomes" id="UP001210211">
    <property type="component" value="Unassembled WGS sequence"/>
</dbReference>
<evidence type="ECO:0000313" key="4">
    <source>
        <dbReference type="EMBL" id="KAJ3704758.1"/>
    </source>
</evidence>
<keyword evidence="2" id="KW-0808">Transferase</keyword>
<comment type="similarity">
    <text evidence="1">Belongs to the plant acyltransferase family.</text>
</comment>
<keyword evidence="5" id="KW-1185">Reference proteome</keyword>
<dbReference type="Gene3D" id="3.30.559.10">
    <property type="entry name" value="Chloramphenicol acetyltransferase-like domain"/>
    <property type="match status" value="2"/>
</dbReference>
<comment type="caution">
    <text evidence="4">The sequence shown here is derived from an EMBL/GenBank/DDBJ whole genome shotgun (WGS) entry which is preliminary data.</text>
</comment>
<keyword evidence="3" id="KW-0012">Acyltransferase</keyword>
<dbReference type="EMBL" id="JAMRDG010000001">
    <property type="protein sequence ID" value="KAJ3704758.1"/>
    <property type="molecule type" value="Genomic_DNA"/>
</dbReference>
<proteinExistence type="inferred from homology"/>
<reference evidence="4 5" key="1">
    <citation type="journal article" date="2022" name="Cell">
        <title>Repeat-based holocentromeres influence genome architecture and karyotype evolution.</title>
        <authorList>
            <person name="Hofstatter P.G."/>
            <person name="Thangavel G."/>
            <person name="Lux T."/>
            <person name="Neumann P."/>
            <person name="Vondrak T."/>
            <person name="Novak P."/>
            <person name="Zhang M."/>
            <person name="Costa L."/>
            <person name="Castellani M."/>
            <person name="Scott A."/>
            <person name="Toegelov H."/>
            <person name="Fuchs J."/>
            <person name="Mata-Sucre Y."/>
            <person name="Dias Y."/>
            <person name="Vanzela A.L.L."/>
            <person name="Huettel B."/>
            <person name="Almeida C.C.S."/>
            <person name="Simkova H."/>
            <person name="Souza G."/>
            <person name="Pedrosa-Harand A."/>
            <person name="Macas J."/>
            <person name="Mayer K.F.X."/>
            <person name="Houben A."/>
            <person name="Marques A."/>
        </authorList>
    </citation>
    <scope>NUCLEOTIDE SEQUENCE [LARGE SCALE GENOMIC DNA]</scope>
    <source>
        <strain evidence="4">RhyTen1mFocal</strain>
    </source>
</reference>
<dbReference type="GO" id="GO:0016747">
    <property type="term" value="F:acyltransferase activity, transferring groups other than amino-acyl groups"/>
    <property type="evidence" value="ECO:0007669"/>
    <property type="project" value="TreeGrafter"/>
</dbReference>
<evidence type="ECO:0000313" key="5">
    <source>
        <dbReference type="Proteomes" id="UP001210211"/>
    </source>
</evidence>
<gene>
    <name evidence="4" type="ORF">LUZ61_008463</name>
</gene>
<accession>A0AAD6EXG9</accession>
<dbReference type="InterPro" id="IPR023213">
    <property type="entry name" value="CAT-like_dom_sf"/>
</dbReference>
<dbReference type="Pfam" id="PF02458">
    <property type="entry name" value="Transferase"/>
    <property type="match status" value="1"/>
</dbReference>
<name>A0AAD6EXG9_9POAL</name>
<dbReference type="PANTHER" id="PTHR31642">
    <property type="entry name" value="TRICHOTHECENE 3-O-ACETYLTRANSFERASE"/>
    <property type="match status" value="1"/>
</dbReference>
<evidence type="ECO:0000256" key="1">
    <source>
        <dbReference type="ARBA" id="ARBA00009861"/>
    </source>
</evidence>
<evidence type="ECO:0000256" key="3">
    <source>
        <dbReference type="ARBA" id="ARBA00023315"/>
    </source>
</evidence>